<keyword evidence="2" id="KW-1185">Reference proteome</keyword>
<gene>
    <name evidence="1" type="ORF">EEI45_08230</name>
</gene>
<dbReference type="RefSeq" id="WP_125164848.1">
    <property type="nucleotide sequence ID" value="NZ_CP034234.1"/>
</dbReference>
<keyword evidence="1" id="KW-0012">Acyltransferase</keyword>
<evidence type="ECO:0000313" key="2">
    <source>
        <dbReference type="Proteomes" id="UP000278804"/>
    </source>
</evidence>
<dbReference type="KEGG" id="eri:EEI45_08230"/>
<dbReference type="SUPFAM" id="SSF55729">
    <property type="entry name" value="Acyl-CoA N-acyltransferases (Nat)"/>
    <property type="match status" value="1"/>
</dbReference>
<evidence type="ECO:0000313" key="1">
    <source>
        <dbReference type="EMBL" id="AZK44693.1"/>
    </source>
</evidence>
<protein>
    <submittedName>
        <fullName evidence="1">Acyl-CoA acyltransferase</fullName>
    </submittedName>
</protein>
<organism evidence="1 2">
    <name type="scientific">Erysipelothrix piscisicarius</name>
    <dbReference type="NCBI Taxonomy" id="2485784"/>
    <lineage>
        <taxon>Bacteria</taxon>
        <taxon>Bacillati</taxon>
        <taxon>Bacillota</taxon>
        <taxon>Erysipelotrichia</taxon>
        <taxon>Erysipelotrichales</taxon>
        <taxon>Erysipelotrichaceae</taxon>
        <taxon>Erysipelothrix</taxon>
    </lineage>
</organism>
<keyword evidence="1" id="KW-0808">Transferase</keyword>
<sequence length="275" mass="31775">MIRICYSMDLDDAIDYAWSHQSNPLTQSFPKYKTKSELSKIIKKSLCLAKFNDHQEIVEFGAFAIAEDDCIMQTVAGIYASNDYQAVLRAFIDYLKAAFPSYQLLCGFPISNQTALEAYDDFDAILIDDCTVMTLDVERIPKLKHATLHMEPLLESNEQRFKHHHDQVNPDIFWSADKIFRNKKPWFVFLEMSNQSVVGSITLKKYNHIYAEVFSFYSSMESAYEFLNRSVRYCADQVIEEILFFVDTENAIALAAATANGFREQDHYFSFKISL</sequence>
<dbReference type="InterPro" id="IPR016181">
    <property type="entry name" value="Acyl_CoA_acyltransferase"/>
</dbReference>
<reference evidence="1 2" key="1">
    <citation type="journal article" date="2020" name="Int. J. Syst. Evol. Microbiol.">
        <title>Description of Erysipelothrix piscisicarius sp. nov., an emergent fish pathogen, and assessment of virulence using a tiger barb (Puntigrus tetrazona) infection model.</title>
        <authorList>
            <person name="Pomaranski E.K."/>
            <person name="Griffin M.J."/>
            <person name="Camus A.C."/>
            <person name="Armwood A.R."/>
            <person name="Shelley J."/>
            <person name="Waldbieser G.C."/>
            <person name="LaFrentz B.R."/>
            <person name="Garcia J.C."/>
            <person name="Yanong R."/>
            <person name="Soto E."/>
        </authorList>
    </citation>
    <scope>NUCLEOTIDE SEQUENCE [LARGE SCALE GENOMIC DNA]</scope>
    <source>
        <strain evidence="1 2">15TAL0474</strain>
    </source>
</reference>
<dbReference type="EMBL" id="CP034234">
    <property type="protein sequence ID" value="AZK44693.1"/>
    <property type="molecule type" value="Genomic_DNA"/>
</dbReference>
<dbReference type="AlphaFoldDB" id="A0A3S8RPG2"/>
<proteinExistence type="predicted"/>
<dbReference type="GO" id="GO:0016746">
    <property type="term" value="F:acyltransferase activity"/>
    <property type="evidence" value="ECO:0007669"/>
    <property type="project" value="UniProtKB-KW"/>
</dbReference>
<name>A0A3S8RPG2_9FIRM</name>
<dbReference type="Proteomes" id="UP000278804">
    <property type="component" value="Chromosome"/>
</dbReference>
<accession>A0A3S8RPG2</accession>